<organism evidence="1 2">
    <name type="scientific">Legionella geestiana</name>
    <dbReference type="NCBI Taxonomy" id="45065"/>
    <lineage>
        <taxon>Bacteria</taxon>
        <taxon>Pseudomonadati</taxon>
        <taxon>Pseudomonadota</taxon>
        <taxon>Gammaproteobacteria</taxon>
        <taxon>Legionellales</taxon>
        <taxon>Legionellaceae</taxon>
        <taxon>Legionella</taxon>
    </lineage>
</organism>
<dbReference type="EMBL" id="LNYC01000037">
    <property type="protein sequence ID" value="KTD00155.1"/>
    <property type="molecule type" value="Genomic_DNA"/>
</dbReference>
<dbReference type="RefSeq" id="WP_028386940.1">
    <property type="nucleotide sequence ID" value="NZ_CAAAHN010000001.1"/>
</dbReference>
<dbReference type="STRING" id="45065.Lgee_1067"/>
<dbReference type="AlphaFoldDB" id="A0A0W0TXT8"/>
<dbReference type="Proteomes" id="UP000054785">
    <property type="component" value="Unassembled WGS sequence"/>
</dbReference>
<name>A0A0W0TXT8_9GAMM</name>
<dbReference type="OrthoDB" id="9793837at2"/>
<keyword evidence="2" id="KW-1185">Reference proteome</keyword>
<evidence type="ECO:0000313" key="2">
    <source>
        <dbReference type="Proteomes" id="UP000054785"/>
    </source>
</evidence>
<sequence>MDYTHKAILLASMHEKERAFSGAFQDALASTLVVRDFNTDRFGTFSGEVERSQSPYETCVLKAQTAAEHYGFELAVASEGSFGPHPTIPFLAGDHEIMVFLDRKNQLIIAEQLLTETTNFNQITLDSPHCPEDFLQKVGFPEHALIVQTAEKGRVIEKGIRDRASLLQALERGLQETDRIFLTTDMRAMMNPTRMKVLETLAQKLVRRIATKCPACLTAGFGFKATGGHLSCRVCEGESALYRHEVWACVRCEYTKDVPRVDGLLHADPAYCFICNP</sequence>
<proteinExistence type="predicted"/>
<comment type="caution">
    <text evidence="1">The sequence shown here is derived from an EMBL/GenBank/DDBJ whole genome shotgun (WGS) entry which is preliminary data.</text>
</comment>
<dbReference type="PATRIC" id="fig|45065.4.peg.1141"/>
<evidence type="ECO:0000313" key="1">
    <source>
        <dbReference type="EMBL" id="KTD00155.1"/>
    </source>
</evidence>
<dbReference type="Pfam" id="PF20376">
    <property type="entry name" value="DUF6671"/>
    <property type="match status" value="1"/>
</dbReference>
<protein>
    <submittedName>
        <fullName evidence="1">Uncharacterized protein</fullName>
    </submittedName>
</protein>
<accession>A0A0W0TXT8</accession>
<gene>
    <name evidence="1" type="ORF">Lgee_1067</name>
</gene>
<dbReference type="InterPro" id="IPR046612">
    <property type="entry name" value="DUF6671"/>
</dbReference>
<reference evidence="1 2" key="1">
    <citation type="submission" date="2015-11" db="EMBL/GenBank/DDBJ databases">
        <title>Genomic analysis of 38 Legionella species identifies large and diverse effector repertoires.</title>
        <authorList>
            <person name="Burstein D."/>
            <person name="Amaro F."/>
            <person name="Zusman T."/>
            <person name="Lifshitz Z."/>
            <person name="Cohen O."/>
            <person name="Gilbert J.A."/>
            <person name="Pupko T."/>
            <person name="Shuman H.A."/>
            <person name="Segal G."/>
        </authorList>
    </citation>
    <scope>NUCLEOTIDE SEQUENCE [LARGE SCALE GENOMIC DNA]</scope>
    <source>
        <strain evidence="1 2">ATCC 49504</strain>
    </source>
</reference>